<comment type="caution">
    <text evidence="12">The sequence shown here is derived from an EMBL/GenBank/DDBJ whole genome shotgun (WGS) entry which is preliminary data.</text>
</comment>
<keyword evidence="7" id="KW-0413">Isomerase</keyword>
<dbReference type="GO" id="GO:0004034">
    <property type="term" value="F:aldose 1-epimerase activity"/>
    <property type="evidence" value="ECO:0007669"/>
    <property type="project" value="UniProtKB-EC"/>
</dbReference>
<dbReference type="InterPro" id="IPR008183">
    <property type="entry name" value="Aldose_1/G6P_1-epimerase"/>
</dbReference>
<comment type="catalytic activity">
    <reaction evidence="1">
        <text>alpha-D-glucose 6-phosphate = beta-D-glucose 6-phosphate</text>
        <dbReference type="Rhea" id="RHEA:16249"/>
        <dbReference type="ChEBI" id="CHEBI:58225"/>
        <dbReference type="ChEBI" id="CHEBI:58247"/>
        <dbReference type="EC" id="5.1.3.15"/>
    </reaction>
</comment>
<feature type="binding site" evidence="11">
    <location>
        <position position="55"/>
    </location>
    <ligand>
        <name>substrate</name>
    </ligand>
</feature>
<dbReference type="PANTHER" id="PTHR11122">
    <property type="entry name" value="APOSPORY-ASSOCIATED PROTEIN C-RELATED"/>
    <property type="match status" value="1"/>
</dbReference>
<dbReference type="GO" id="GO:0006012">
    <property type="term" value="P:galactose metabolic process"/>
    <property type="evidence" value="ECO:0007669"/>
    <property type="project" value="UniProtKB-UniPathway"/>
</dbReference>
<reference evidence="12 13" key="1">
    <citation type="journal article" date="2018" name="Sci. Rep.">
        <title>Genomic signatures of local adaptation to the degree of environmental predictability in rotifers.</title>
        <authorList>
            <person name="Franch-Gras L."/>
            <person name="Hahn C."/>
            <person name="Garcia-Roger E.M."/>
            <person name="Carmona M.J."/>
            <person name="Serra M."/>
            <person name="Gomez A."/>
        </authorList>
    </citation>
    <scope>NUCLEOTIDE SEQUENCE [LARGE SCALE GENOMIC DNA]</scope>
    <source>
        <strain evidence="12">HYR1</strain>
    </source>
</reference>
<evidence type="ECO:0000256" key="7">
    <source>
        <dbReference type="ARBA" id="ARBA00023235"/>
    </source>
</evidence>
<dbReference type="STRING" id="10195.A0A3M7SPP7"/>
<dbReference type="UniPathway" id="UPA00214"/>
<dbReference type="GO" id="GO:0047938">
    <property type="term" value="F:glucose-6-phosphate 1-epimerase activity"/>
    <property type="evidence" value="ECO:0007669"/>
    <property type="project" value="UniProtKB-EC"/>
</dbReference>
<comment type="pathway">
    <text evidence="3">Carbohydrate metabolism; galactose metabolism.</text>
</comment>
<evidence type="ECO:0000313" key="12">
    <source>
        <dbReference type="EMBL" id="RNA37478.1"/>
    </source>
</evidence>
<evidence type="ECO:0000256" key="9">
    <source>
        <dbReference type="ARBA" id="ARBA00045743"/>
    </source>
</evidence>
<dbReference type="InterPro" id="IPR011013">
    <property type="entry name" value="Gal_mutarotase_sf_dom"/>
</dbReference>
<feature type="binding site" evidence="11">
    <location>
        <position position="73"/>
    </location>
    <ligand>
        <name>substrate</name>
    </ligand>
</feature>
<dbReference type="InterPro" id="IPR025532">
    <property type="entry name" value="G6P_1-epimerase"/>
</dbReference>
<dbReference type="GO" id="GO:0005737">
    <property type="term" value="C:cytoplasm"/>
    <property type="evidence" value="ECO:0007669"/>
    <property type="project" value="TreeGrafter"/>
</dbReference>
<dbReference type="OrthoDB" id="1659429at2759"/>
<dbReference type="CDD" id="cd09020">
    <property type="entry name" value="D-hex-6-P-epi_like"/>
    <property type="match status" value="1"/>
</dbReference>
<evidence type="ECO:0000256" key="5">
    <source>
        <dbReference type="ARBA" id="ARBA00012083"/>
    </source>
</evidence>
<keyword evidence="13" id="KW-1185">Reference proteome</keyword>
<accession>A0A3M7SPP7</accession>
<organism evidence="12 13">
    <name type="scientific">Brachionus plicatilis</name>
    <name type="common">Marine rotifer</name>
    <name type="synonym">Brachionus muelleri</name>
    <dbReference type="NCBI Taxonomy" id="10195"/>
    <lineage>
        <taxon>Eukaryota</taxon>
        <taxon>Metazoa</taxon>
        <taxon>Spiralia</taxon>
        <taxon>Gnathifera</taxon>
        <taxon>Rotifera</taxon>
        <taxon>Eurotatoria</taxon>
        <taxon>Monogononta</taxon>
        <taxon>Pseudotrocha</taxon>
        <taxon>Ploima</taxon>
        <taxon>Brachionidae</taxon>
        <taxon>Brachionus</taxon>
    </lineage>
</organism>
<dbReference type="PANTHER" id="PTHR11122:SF13">
    <property type="entry name" value="GLUCOSE-6-PHOSPHATE 1-EPIMERASE"/>
    <property type="match status" value="1"/>
</dbReference>
<evidence type="ECO:0000256" key="8">
    <source>
        <dbReference type="ARBA" id="ARBA00032729"/>
    </source>
</evidence>
<dbReference type="AlphaFoldDB" id="A0A3M7SPP7"/>
<name>A0A3M7SPP7_BRAPC</name>
<evidence type="ECO:0000256" key="6">
    <source>
        <dbReference type="ARBA" id="ARBA00021023"/>
    </source>
</evidence>
<evidence type="ECO:0000313" key="13">
    <source>
        <dbReference type="Proteomes" id="UP000276133"/>
    </source>
</evidence>
<evidence type="ECO:0000256" key="2">
    <source>
        <dbReference type="ARBA" id="ARBA00001712"/>
    </source>
</evidence>
<proteinExistence type="inferred from homology"/>
<evidence type="ECO:0000256" key="11">
    <source>
        <dbReference type="PIRSR" id="PIRSR016020-2"/>
    </source>
</evidence>
<sequence length="275" mass="31685">TLKDNMENKISLELDTQNRVEIYFHGATLTSWICDNEEKIFLSSKSVFDNKKAIRGGIPIVFPNFGPWEKGPQHGFARIKKWTIKDSPRKIDDTLRVVLSLKDDEETRALWNHKFELEYQVILGVKSLKTNLIVKNTGSEEFDFTALLHTYFKVDDIGKVSVENFKGLNYIDKVKNGANEIEKREAITIDQETDRIYASTQNTLFINTGNEILTLDKNNLPDTVVWNPWIEKSKQMSDFDDEDFKRMICVEAGKVSSRTILKPDEQVAMTQTLKI</sequence>
<feature type="active site" evidence="10">
    <location>
        <position position="149"/>
    </location>
</feature>
<dbReference type="Proteomes" id="UP000276133">
    <property type="component" value="Unassembled WGS sequence"/>
</dbReference>
<evidence type="ECO:0000256" key="4">
    <source>
        <dbReference type="ARBA" id="ARBA00005866"/>
    </source>
</evidence>
<dbReference type="EMBL" id="REGN01001038">
    <property type="protein sequence ID" value="RNA37478.1"/>
    <property type="molecule type" value="Genomic_DNA"/>
</dbReference>
<dbReference type="InterPro" id="IPR014718">
    <property type="entry name" value="GH-type_carb-bd"/>
</dbReference>
<dbReference type="Pfam" id="PF01263">
    <property type="entry name" value="Aldose_epim"/>
    <property type="match status" value="1"/>
</dbReference>
<feature type="binding site" evidence="11">
    <location>
        <position position="78"/>
    </location>
    <ligand>
        <name>substrate</name>
    </ligand>
</feature>
<dbReference type="PIRSF" id="PIRSF016020">
    <property type="entry name" value="PHexose_mutarotase"/>
    <property type="match status" value="1"/>
</dbReference>
<comment type="similarity">
    <text evidence="4">Belongs to the glucose-6-phosphate 1-epimerase family.</text>
</comment>
<gene>
    <name evidence="12" type="ORF">BpHYR1_005113</name>
</gene>
<dbReference type="GO" id="GO:0030246">
    <property type="term" value="F:carbohydrate binding"/>
    <property type="evidence" value="ECO:0007669"/>
    <property type="project" value="InterPro"/>
</dbReference>
<protein>
    <recommendedName>
        <fullName evidence="6">Galactose mutarotase</fullName>
        <ecNumber evidence="5">5.1.3.15</ecNumber>
    </recommendedName>
    <alternativeName>
        <fullName evidence="8">Aldose 1-epimerase</fullName>
    </alternativeName>
</protein>
<comment type="function">
    <text evidence="9">Mutarotase that catalyzes the interconversion of beta-D-galactose and alpha-D-galactose during galactose metabolism. Beta-D-galactose is metabolized in the liver into glucose 1-phosphate, the primary metabolic fuel, by the action of four enzymes that constitute the Leloir pathway: GALM, GALK1 (galactokinase), GALT (galactose-1-phosphate uridylyltransferase) and GALE (UDP-galactose-4'-epimerase). Involved in the maintenance of the equilibrium between the beta- and alpha-anomers of galactose, therefore ensuring a sufficient supply of the alpha-anomer for GALK1. Also active on D-glucose although shows a preference for galactose over glucose.</text>
</comment>
<evidence type="ECO:0000256" key="1">
    <source>
        <dbReference type="ARBA" id="ARBA00001096"/>
    </source>
</evidence>
<dbReference type="SUPFAM" id="SSF74650">
    <property type="entry name" value="Galactose mutarotase-like"/>
    <property type="match status" value="1"/>
</dbReference>
<evidence type="ECO:0000256" key="10">
    <source>
        <dbReference type="PIRSR" id="PIRSR016020-1"/>
    </source>
</evidence>
<feature type="active site" evidence="10">
    <location>
        <position position="251"/>
    </location>
</feature>
<dbReference type="Gene3D" id="2.70.98.10">
    <property type="match status" value="1"/>
</dbReference>
<dbReference type="EC" id="5.1.3.15" evidence="5"/>
<feature type="non-terminal residue" evidence="12">
    <location>
        <position position="1"/>
    </location>
</feature>
<evidence type="ECO:0000256" key="3">
    <source>
        <dbReference type="ARBA" id="ARBA00004947"/>
    </source>
</evidence>
<comment type="catalytic activity">
    <reaction evidence="2">
        <text>alpha-D-galactose = beta-D-galactose</text>
        <dbReference type="Rhea" id="RHEA:28675"/>
        <dbReference type="ChEBI" id="CHEBI:27667"/>
        <dbReference type="ChEBI" id="CHEBI:28061"/>
        <dbReference type="EC" id="5.1.3.3"/>
    </reaction>
    <physiologicalReaction direction="right-to-left" evidence="2">
        <dbReference type="Rhea" id="RHEA:28677"/>
    </physiologicalReaction>
</comment>